<dbReference type="Pfam" id="PF07587">
    <property type="entry name" value="PSD1"/>
    <property type="match status" value="1"/>
</dbReference>
<evidence type="ECO:0000259" key="4">
    <source>
        <dbReference type="Pfam" id="PF07587"/>
    </source>
</evidence>
<evidence type="ECO:0000256" key="2">
    <source>
        <dbReference type="SAM" id="SignalP"/>
    </source>
</evidence>
<proteinExistence type="predicted"/>
<dbReference type="InterPro" id="IPR022655">
    <property type="entry name" value="DUF1553"/>
</dbReference>
<dbReference type="AlphaFoldDB" id="A0A5B9QXB5"/>
<feature type="domain" description="DUF1553" evidence="4">
    <location>
        <begin position="798"/>
        <end position="1037"/>
    </location>
</feature>
<dbReference type="InterPro" id="IPR036909">
    <property type="entry name" value="Cyt_c-like_dom_sf"/>
</dbReference>
<dbReference type="PANTHER" id="PTHR35889:SF3">
    <property type="entry name" value="F-BOX DOMAIN-CONTAINING PROTEIN"/>
    <property type="match status" value="1"/>
</dbReference>
<dbReference type="RefSeq" id="WP_068141039.1">
    <property type="nucleotide sequence ID" value="NZ_CP042914.1"/>
</dbReference>
<keyword evidence="7" id="KW-1185">Reference proteome</keyword>
<dbReference type="Gene3D" id="2.60.120.560">
    <property type="entry name" value="Exo-inulinase, domain 1"/>
    <property type="match status" value="1"/>
</dbReference>
<gene>
    <name evidence="6" type="ORF">UC8_44890</name>
</gene>
<dbReference type="InterPro" id="IPR011429">
    <property type="entry name" value="Cyt_c_Planctomycete-type"/>
</dbReference>
<dbReference type="OrthoDB" id="127107at2"/>
<dbReference type="Pfam" id="PF07635">
    <property type="entry name" value="PSCyt1"/>
    <property type="match status" value="1"/>
</dbReference>
<evidence type="ECO:0000259" key="3">
    <source>
        <dbReference type="Pfam" id="PF07583"/>
    </source>
</evidence>
<dbReference type="GO" id="GO:0020037">
    <property type="term" value="F:heme binding"/>
    <property type="evidence" value="ECO:0007669"/>
    <property type="project" value="InterPro"/>
</dbReference>
<evidence type="ECO:0000313" key="7">
    <source>
        <dbReference type="Proteomes" id="UP000325286"/>
    </source>
</evidence>
<dbReference type="SUPFAM" id="SSF46626">
    <property type="entry name" value="Cytochrome c"/>
    <property type="match status" value="1"/>
</dbReference>
<organism evidence="6 7">
    <name type="scientific">Roseimaritima ulvae</name>
    <dbReference type="NCBI Taxonomy" id="980254"/>
    <lineage>
        <taxon>Bacteria</taxon>
        <taxon>Pseudomonadati</taxon>
        <taxon>Planctomycetota</taxon>
        <taxon>Planctomycetia</taxon>
        <taxon>Pirellulales</taxon>
        <taxon>Pirellulaceae</taxon>
        <taxon>Roseimaritima</taxon>
    </lineage>
</organism>
<dbReference type="KEGG" id="rul:UC8_44890"/>
<reference evidence="6 7" key="1">
    <citation type="submission" date="2019-08" db="EMBL/GenBank/DDBJ databases">
        <title>Deep-cultivation of Planctomycetes and their phenomic and genomic characterization uncovers novel biology.</title>
        <authorList>
            <person name="Wiegand S."/>
            <person name="Jogler M."/>
            <person name="Boedeker C."/>
            <person name="Pinto D."/>
            <person name="Vollmers J."/>
            <person name="Rivas-Marin E."/>
            <person name="Kohn T."/>
            <person name="Peeters S.H."/>
            <person name="Heuer A."/>
            <person name="Rast P."/>
            <person name="Oberbeckmann S."/>
            <person name="Bunk B."/>
            <person name="Jeske O."/>
            <person name="Meyerdierks A."/>
            <person name="Storesund J.E."/>
            <person name="Kallscheuer N."/>
            <person name="Luecker S."/>
            <person name="Lage O.M."/>
            <person name="Pohl T."/>
            <person name="Merkel B.J."/>
            <person name="Hornburger P."/>
            <person name="Mueller R.-W."/>
            <person name="Bruemmer F."/>
            <person name="Labrenz M."/>
            <person name="Spormann A.M."/>
            <person name="Op den Camp H."/>
            <person name="Overmann J."/>
            <person name="Amann R."/>
            <person name="Jetten M.S.M."/>
            <person name="Mascher T."/>
            <person name="Medema M.H."/>
            <person name="Devos D.P."/>
            <person name="Kaster A.-K."/>
            <person name="Ovreas L."/>
            <person name="Rohde M."/>
            <person name="Galperin M.Y."/>
            <person name="Jogler C."/>
        </authorList>
    </citation>
    <scope>NUCLEOTIDE SEQUENCE [LARGE SCALE GENOMIC DNA]</scope>
    <source>
        <strain evidence="6 7">UC8</strain>
    </source>
</reference>
<keyword evidence="2" id="KW-0732">Signal</keyword>
<dbReference type="GO" id="GO:0009055">
    <property type="term" value="F:electron transfer activity"/>
    <property type="evidence" value="ECO:0007669"/>
    <property type="project" value="InterPro"/>
</dbReference>
<feature type="domain" description="Cytochrome C Planctomycete-type" evidence="5">
    <location>
        <begin position="45"/>
        <end position="97"/>
    </location>
</feature>
<protein>
    <submittedName>
        <fullName evidence="6">Planctomycete cytochrome C</fullName>
    </submittedName>
</protein>
<evidence type="ECO:0000313" key="6">
    <source>
        <dbReference type="EMBL" id="QEG42450.1"/>
    </source>
</evidence>
<feature type="region of interest" description="Disordered" evidence="1">
    <location>
        <begin position="748"/>
        <end position="772"/>
    </location>
</feature>
<dbReference type="Pfam" id="PF07583">
    <property type="entry name" value="PSCyt2"/>
    <property type="match status" value="1"/>
</dbReference>
<evidence type="ECO:0000256" key="1">
    <source>
        <dbReference type="SAM" id="MobiDB-lite"/>
    </source>
</evidence>
<feature type="compositionally biased region" description="Low complexity" evidence="1">
    <location>
        <begin position="748"/>
        <end position="762"/>
    </location>
</feature>
<feature type="domain" description="DUF1549" evidence="3">
    <location>
        <begin position="154"/>
        <end position="348"/>
    </location>
</feature>
<feature type="chain" id="PRO_5023143851" evidence="2">
    <location>
        <begin position="28"/>
        <end position="1079"/>
    </location>
</feature>
<dbReference type="InterPro" id="IPR011444">
    <property type="entry name" value="DUF1549"/>
</dbReference>
<evidence type="ECO:0000259" key="5">
    <source>
        <dbReference type="Pfam" id="PF07635"/>
    </source>
</evidence>
<feature type="signal peptide" evidence="2">
    <location>
        <begin position="1"/>
        <end position="27"/>
    </location>
</feature>
<name>A0A5B9QXB5_9BACT</name>
<dbReference type="EMBL" id="CP042914">
    <property type="protein sequence ID" value="QEG42450.1"/>
    <property type="molecule type" value="Genomic_DNA"/>
</dbReference>
<dbReference type="Proteomes" id="UP000325286">
    <property type="component" value="Chromosome"/>
</dbReference>
<dbReference type="PANTHER" id="PTHR35889">
    <property type="entry name" value="CYCLOINULO-OLIGOSACCHARIDE FRUCTANOTRANSFERASE-RELATED"/>
    <property type="match status" value="1"/>
</dbReference>
<accession>A0A5B9QXB5</accession>
<sequence length="1079" mass="120646" precursor="true">MSASTLLRLCCLLALTASGLASSAATAADRVDYLSEVKPLLAAKCYACHGRLKQEADLRLETLELMDEGGVLVPGDAEASTLFERIIADEDMRMPPPHEGAALKPDEVDILRRWIDQGAEAPEEAIPESPSQHWAFQRIERPALPPHEAGVEHPIDAFLHAQQSARQITPVPLAPRSLRLRRLYLDLIGLPPTVEQLQDARPWEEIVDELLHDPQHGPRWARHWMDIWRYSDWYGLGKQLRYSQKHMWRWRDWIIQSVNADKGYDRMIQEMLAGDELAPDDPEVVAGTGFLARNYYLFNRTTWLDSTIEHTGKAFLGLTLNCAKCHDHKYDPISHIDYYSFRAIFEPHQVRLDPVPGQTDFERDGLPRVFDDHLDAETHLHLRGDPKQPDMDTKIEPRVPELLVDFQPPVQPIDLPPTAYAPAIREHVQRDLLAAADADIESAHQAWQAAEAAAEKAARQAADMPTGDLAGTETFHFHDDFDGERAEVWQRSGDGWKYEDGKLLQTKITRDPESLRLNQSLPRDFDLRCRYTTTGGSVYKSVTFRFDDCDDGRYNQFVYTSAHAPGPKVQVALTRDGKSQYPPAGRKSTAIEVGKTYELRFAVRDRLVNVWLDDQFMVAYALPNRRPEGQLTVSGFDATVAFDSLTIDSLADDVELTPAEGAAVSSVDDLQTAAQLAEARWSVAKAKRQALTSALAADTARLSGQDEQQSAMLTKQAALDEAEVLRCEADLERLAAAEDAKKIKAADAKQQQAQKQRQAAEQGEGSYTSVRASRKALETPEHKFGDYPAVYPSTSSGRRLALARWMTSRENPLTARVAVNHIWTRHFGEPLVESVFDFGLRAKRPQHQKLLDYLACELMDSGWSMRHLHRLMCTSQAYQRASSTAAADATTLAADPTNNTYWHANTRRMEAQVVRDAVLHLAGTLDLTIGGPAVAANGDSRRRSVYFKHSRDDLNKFLSMFDDADLLQCYRRSESVVPQQALAMANSKLTLSTAAEIAARLAESTQHATAERAIAATFAAVLGRQPNQPELAECLQYCQQLAPLTGEPAPDQDHPKLGLKTQTRLVHVLLNHNDFVSIR</sequence>